<dbReference type="GO" id="GO:0061599">
    <property type="term" value="F:molybdopterin molybdotransferase activity"/>
    <property type="evidence" value="ECO:0007669"/>
    <property type="project" value="TreeGrafter"/>
</dbReference>
<keyword evidence="1" id="KW-0501">Molybdenum cofactor biosynthesis</keyword>
<dbReference type="Gene3D" id="3.90.105.10">
    <property type="entry name" value="Molybdopterin biosynthesis moea protein, domain 2"/>
    <property type="match status" value="1"/>
</dbReference>
<dbReference type="PANTHER" id="PTHR10192">
    <property type="entry name" value="MOLYBDOPTERIN BIOSYNTHESIS PROTEIN"/>
    <property type="match status" value="1"/>
</dbReference>
<evidence type="ECO:0000313" key="3">
    <source>
        <dbReference type="EMBL" id="AAB91068.1"/>
    </source>
</evidence>
<name>O30076_ARCFU</name>
<dbReference type="Gene3D" id="2.40.340.10">
    <property type="entry name" value="MoeA, C-terminal, domain IV"/>
    <property type="match status" value="1"/>
</dbReference>
<dbReference type="SMART" id="SM00852">
    <property type="entry name" value="MoCF_biosynth"/>
    <property type="match status" value="1"/>
</dbReference>
<dbReference type="GO" id="GO:0005737">
    <property type="term" value="C:cytoplasm"/>
    <property type="evidence" value="ECO:0007669"/>
    <property type="project" value="TreeGrafter"/>
</dbReference>
<dbReference type="InterPro" id="IPR008284">
    <property type="entry name" value="MoCF_biosynth_CS"/>
</dbReference>
<dbReference type="GO" id="GO:0006777">
    <property type="term" value="P:Mo-molybdopterin cofactor biosynthetic process"/>
    <property type="evidence" value="ECO:0007669"/>
    <property type="project" value="UniProtKB-KW"/>
</dbReference>
<dbReference type="KEGG" id="afu:AF_0161"/>
<dbReference type="CDD" id="cd00887">
    <property type="entry name" value="MoeA"/>
    <property type="match status" value="1"/>
</dbReference>
<dbReference type="AlphaFoldDB" id="O30076"/>
<organism evidence="3 4">
    <name type="scientific">Archaeoglobus fulgidus (strain ATCC 49558 / DSM 4304 / JCM 9628 / NBRC 100126 / VC-16)</name>
    <dbReference type="NCBI Taxonomy" id="224325"/>
    <lineage>
        <taxon>Archaea</taxon>
        <taxon>Methanobacteriati</taxon>
        <taxon>Methanobacteriota</taxon>
        <taxon>Archaeoglobi</taxon>
        <taxon>Archaeoglobales</taxon>
        <taxon>Archaeoglobaceae</taxon>
        <taxon>Archaeoglobus</taxon>
    </lineage>
</organism>
<dbReference type="InterPro" id="IPR001453">
    <property type="entry name" value="MoaB/Mog_dom"/>
</dbReference>
<reference evidence="3 4" key="1">
    <citation type="journal article" date="1997" name="Nature">
        <title>The complete genome sequence of the hyperthermophilic, sulphate-reducing archaeon Archaeoglobus fulgidus.</title>
        <authorList>
            <person name="Klenk H.P."/>
            <person name="Clayton R.A."/>
            <person name="Tomb J."/>
            <person name="White O."/>
            <person name="Nelson K.E."/>
            <person name="Ketchum K.A."/>
            <person name="Dodson R.J."/>
            <person name="Gwinn M."/>
            <person name="Hickey E.K."/>
            <person name="Peterson J.D."/>
            <person name="Richardson D.L."/>
            <person name="Kerlavage A.R."/>
            <person name="Graham D.E."/>
            <person name="Kyrpides N.C."/>
            <person name="Fleischmann R.D."/>
            <person name="Quackenbush J."/>
            <person name="Lee N.H."/>
            <person name="Sutton G.G."/>
            <person name="Gill S."/>
            <person name="Kirkness E.F."/>
            <person name="Dougherty B.A."/>
            <person name="McKenney K."/>
            <person name="Adams M.D."/>
            <person name="Loftus B."/>
            <person name="Peterson S."/>
            <person name="Reich C.I."/>
            <person name="McNeil L.K."/>
            <person name="Badger J.H."/>
            <person name="Glodek A."/>
            <person name="Zhou L."/>
            <person name="Overbeek R."/>
            <person name="Gocayne J.D."/>
            <person name="Weidman J.F."/>
            <person name="McDonald L."/>
            <person name="Utterback T."/>
            <person name="Cotton M.D."/>
            <person name="Spriggs T."/>
            <person name="Artiach P."/>
            <person name="Kaine B.P."/>
            <person name="Sykes S.M."/>
            <person name="Sadow P.W."/>
            <person name="D'Andrea K.P."/>
            <person name="Bowman C."/>
            <person name="Fujii C."/>
            <person name="Garland S.A."/>
            <person name="Mason T.M."/>
            <person name="Olsen G.J."/>
            <person name="Fraser C.M."/>
            <person name="Smith H.O."/>
            <person name="Woese C.R."/>
            <person name="Venter J.C."/>
        </authorList>
    </citation>
    <scope>NUCLEOTIDE SEQUENCE [LARGE SCALE GENOMIC DNA]</scope>
    <source>
        <strain evidence="4">ATCC 49558 / DSM 4304 / JCM 9628 / NBRC 100126 / VC-16</strain>
    </source>
</reference>
<keyword evidence="4" id="KW-1185">Reference proteome</keyword>
<accession>O30076</accession>
<dbReference type="SUPFAM" id="SSF53218">
    <property type="entry name" value="Molybdenum cofactor biosynthesis proteins"/>
    <property type="match status" value="1"/>
</dbReference>
<dbReference type="STRING" id="224325.AF_0161"/>
<dbReference type="PIR" id="A69270">
    <property type="entry name" value="A69270"/>
</dbReference>
<dbReference type="EMBL" id="AE000782">
    <property type="protein sequence ID" value="AAB91068.1"/>
    <property type="molecule type" value="Genomic_DNA"/>
</dbReference>
<evidence type="ECO:0000313" key="4">
    <source>
        <dbReference type="Proteomes" id="UP000002199"/>
    </source>
</evidence>
<dbReference type="InterPro" id="IPR005110">
    <property type="entry name" value="MoeA_linker/N"/>
</dbReference>
<feature type="domain" description="MoaB/Mog" evidence="2">
    <location>
        <begin position="182"/>
        <end position="312"/>
    </location>
</feature>
<dbReference type="eggNOG" id="arCOG00216">
    <property type="taxonomic scope" value="Archaea"/>
</dbReference>
<dbReference type="PROSITE" id="PS01079">
    <property type="entry name" value="MOCF_BIOSYNTHESIS_2"/>
    <property type="match status" value="1"/>
</dbReference>
<proteinExistence type="predicted"/>
<dbReference type="SUPFAM" id="SSF63882">
    <property type="entry name" value="MoeA N-terminal region -like"/>
    <property type="match status" value="1"/>
</dbReference>
<dbReference type="InterPro" id="IPR036688">
    <property type="entry name" value="MoeA_C_domain_IV_sf"/>
</dbReference>
<dbReference type="PANTHER" id="PTHR10192:SF19">
    <property type="entry name" value="MOLYBDOPTERIN BIOSYNTHESIS PROTEIN MJ0666-RELATED"/>
    <property type="match status" value="1"/>
</dbReference>
<dbReference type="Gene3D" id="2.170.190.11">
    <property type="entry name" value="Molybdopterin biosynthesis moea protein, domain 3"/>
    <property type="match status" value="1"/>
</dbReference>
<dbReference type="NCBIfam" id="TIGR00177">
    <property type="entry name" value="molyb_syn"/>
    <property type="match status" value="1"/>
</dbReference>
<dbReference type="Proteomes" id="UP000002199">
    <property type="component" value="Chromosome"/>
</dbReference>
<dbReference type="Pfam" id="PF03453">
    <property type="entry name" value="MoeA_N"/>
    <property type="match status" value="1"/>
</dbReference>
<sequence>MRKMRELTTIDETWKLMDELRQRFYFKRESEEVRVEDALDRELAEDVFAAKDMPPFDIATMDGYALKLEDGVREYRIVGEVYAGEVEDRFVNRGECVYITTGAKMPVNADTVVKVEIAEVDGSKMRIREKVNRGKYVLKKGSEVKKGDLILPAKTRIGPQEIAALISAGVERVRVFRRLRAAVFSNGDEIKKGIIADSNSAMISAFLRKLGCEVHFLGVAGDDAEEVREMVEKGVRDYDAVLTSGGVSVGEKDYVVKALKEMGEVLIYKVRQRPGKPMVVAVVNEKPVFALPGKPAGCFTAMLSLRRFFAGDKPFPKVRARIAGDVKLPTKGFSYFLFVKLRDGYAIPAGFRHSHVSIIPYEKYEVSLVSAMARSAVSDGFVVTDRDLRAGEEVEVCLYD</sequence>
<gene>
    <name evidence="3" type="ordered locus">AF_0161</name>
</gene>
<evidence type="ECO:0000256" key="1">
    <source>
        <dbReference type="ARBA" id="ARBA00023150"/>
    </source>
</evidence>
<dbReference type="InterPro" id="IPR038987">
    <property type="entry name" value="MoeA-like"/>
</dbReference>
<dbReference type="HOGENOM" id="CLU_010186_7_2_2"/>
<dbReference type="Pfam" id="PF00994">
    <property type="entry name" value="MoCF_biosynth"/>
    <property type="match status" value="1"/>
</dbReference>
<dbReference type="InterPro" id="IPR036425">
    <property type="entry name" value="MoaB/Mog-like_dom_sf"/>
</dbReference>
<dbReference type="PhylomeDB" id="O30076"/>
<dbReference type="EnsemblBacteria" id="AAB91068">
    <property type="protein sequence ID" value="AAB91068"/>
    <property type="gene ID" value="AF_0161"/>
</dbReference>
<protein>
    <submittedName>
        <fullName evidence="3">Molybdenum cofactor biosynthesis protein (MoeA-3)</fullName>
    </submittedName>
</protein>
<evidence type="ECO:0000259" key="2">
    <source>
        <dbReference type="SMART" id="SM00852"/>
    </source>
</evidence>
<dbReference type="InterPro" id="IPR036135">
    <property type="entry name" value="MoeA_linker/N_sf"/>
</dbReference>
<dbReference type="Gene3D" id="3.40.980.10">
    <property type="entry name" value="MoaB/Mog-like domain"/>
    <property type="match status" value="1"/>
</dbReference>
<dbReference type="PaxDb" id="224325-AF_0161"/>